<accession>A0A9P4JXZ9</accession>
<reference evidence="2" key="1">
    <citation type="journal article" date="2020" name="Stud. Mycol.">
        <title>101 Dothideomycetes genomes: a test case for predicting lifestyles and emergence of pathogens.</title>
        <authorList>
            <person name="Haridas S."/>
            <person name="Albert R."/>
            <person name="Binder M."/>
            <person name="Bloem J."/>
            <person name="Labutti K."/>
            <person name="Salamov A."/>
            <person name="Andreopoulos B."/>
            <person name="Baker S."/>
            <person name="Barry K."/>
            <person name="Bills G."/>
            <person name="Bluhm B."/>
            <person name="Cannon C."/>
            <person name="Castanera R."/>
            <person name="Culley D."/>
            <person name="Daum C."/>
            <person name="Ezra D."/>
            <person name="Gonzalez J."/>
            <person name="Henrissat B."/>
            <person name="Kuo A."/>
            <person name="Liang C."/>
            <person name="Lipzen A."/>
            <person name="Lutzoni F."/>
            <person name="Magnuson J."/>
            <person name="Mondo S."/>
            <person name="Nolan M."/>
            <person name="Ohm R."/>
            <person name="Pangilinan J."/>
            <person name="Park H.-J."/>
            <person name="Ramirez L."/>
            <person name="Alfaro M."/>
            <person name="Sun H."/>
            <person name="Tritt A."/>
            <person name="Yoshinaga Y."/>
            <person name="Zwiers L.-H."/>
            <person name="Turgeon B."/>
            <person name="Goodwin S."/>
            <person name="Spatafora J."/>
            <person name="Crous P."/>
            <person name="Grigoriev I."/>
        </authorList>
    </citation>
    <scope>NUCLEOTIDE SEQUENCE</scope>
    <source>
        <strain evidence="2">ATCC 74209</strain>
    </source>
</reference>
<protein>
    <submittedName>
        <fullName evidence="2">Uncharacterized protein</fullName>
    </submittedName>
</protein>
<feature type="compositionally biased region" description="Basic and acidic residues" evidence="1">
    <location>
        <begin position="380"/>
        <end position="397"/>
    </location>
</feature>
<feature type="region of interest" description="Disordered" evidence="1">
    <location>
        <begin position="39"/>
        <end position="82"/>
    </location>
</feature>
<dbReference type="AlphaFoldDB" id="A0A9P4JXZ9"/>
<sequence>MEVLIIWLEAYKRSIKRVGIDLGAWVQMYPVRLPMGTTAKQADCQSKDPDNDKEDEPEGLYKDLEFDEPQEGDTEPEYAEEEETIMAPSHTTREKMFDQFRQEAREGRQTWRKREGLGHKHRSRFHLCQSKCDKGFLYPTASTLSQMLYGLYEPYKENEREIQLFDLSPEPQYKSTDPVYPLNLIQLRSNVRDQDDIVEWFHSNWTNSPELNSLPQEPDPFGREREVKVTSEKGLVYQWLNKTFKWRPVFDWDWFMVPERMAGNLDAVYELLKVLEGKLKRREDAVKKREDAMKQQEEKVKQQYKEQGQVRETQDQTSGVLNQQKEKLNRRKEDLGQQEGALNQVEDAQTRLEEDLKKQEDDLNQEKEELHKAQAKHFRREQEEVRRRQHERERAEGLREISIQTESARQIRDLDEREPAKYIVELHAAKQQRIRGIEEGVLMRKEWTKKTEWIGARSNEEDETAAVTPAAVGLTAPVNLNARGSPTDPTAPVIPNPGPSFVGPDAPANPNAFVDLNALPNPKVGGGPNQPGEKGPSKRENPPQQPSRV</sequence>
<evidence type="ECO:0000256" key="1">
    <source>
        <dbReference type="SAM" id="MobiDB-lite"/>
    </source>
</evidence>
<dbReference type="OrthoDB" id="3944206at2759"/>
<proteinExistence type="predicted"/>
<comment type="caution">
    <text evidence="2">The sequence shown here is derived from an EMBL/GenBank/DDBJ whole genome shotgun (WGS) entry which is preliminary data.</text>
</comment>
<feature type="compositionally biased region" description="Acidic residues" evidence="1">
    <location>
        <begin position="65"/>
        <end position="82"/>
    </location>
</feature>
<gene>
    <name evidence="2" type="ORF">GQ43DRAFT_468343</name>
</gene>
<evidence type="ECO:0000313" key="3">
    <source>
        <dbReference type="Proteomes" id="UP000799536"/>
    </source>
</evidence>
<name>A0A9P4JXZ9_9PLEO</name>
<feature type="region of interest" description="Disordered" evidence="1">
    <location>
        <begin position="286"/>
        <end position="345"/>
    </location>
</feature>
<feature type="compositionally biased region" description="Basic and acidic residues" evidence="1">
    <location>
        <begin position="286"/>
        <end position="314"/>
    </location>
</feature>
<dbReference type="EMBL" id="ML993859">
    <property type="protein sequence ID" value="KAF2205279.1"/>
    <property type="molecule type" value="Genomic_DNA"/>
</dbReference>
<feature type="compositionally biased region" description="Basic and acidic residues" evidence="1">
    <location>
        <begin position="324"/>
        <end position="335"/>
    </location>
</feature>
<keyword evidence="3" id="KW-1185">Reference proteome</keyword>
<organism evidence="2 3">
    <name type="scientific">Delitschia confertaspora ATCC 74209</name>
    <dbReference type="NCBI Taxonomy" id="1513339"/>
    <lineage>
        <taxon>Eukaryota</taxon>
        <taxon>Fungi</taxon>
        <taxon>Dikarya</taxon>
        <taxon>Ascomycota</taxon>
        <taxon>Pezizomycotina</taxon>
        <taxon>Dothideomycetes</taxon>
        <taxon>Pleosporomycetidae</taxon>
        <taxon>Pleosporales</taxon>
        <taxon>Delitschiaceae</taxon>
        <taxon>Delitschia</taxon>
    </lineage>
</organism>
<dbReference type="Proteomes" id="UP000799536">
    <property type="component" value="Unassembled WGS sequence"/>
</dbReference>
<evidence type="ECO:0000313" key="2">
    <source>
        <dbReference type="EMBL" id="KAF2205279.1"/>
    </source>
</evidence>
<feature type="region of interest" description="Disordered" evidence="1">
    <location>
        <begin position="373"/>
        <end position="397"/>
    </location>
</feature>
<feature type="region of interest" description="Disordered" evidence="1">
    <location>
        <begin position="478"/>
        <end position="549"/>
    </location>
</feature>